<keyword evidence="2" id="KW-1185">Reference proteome</keyword>
<sequence>MSALDLNDDCWTTLLAFLAHISIDELLKCGTLNRRFKNLVDTHPLWTFVGKTLKIEPPKPRASGNETWKSLILQMGGTFCERCFQHMAPGGLGELHRFSYRQPVVLVCYGCGYTHKQQQEELFRRRRKERLLREIGNLPIFQGCNSARIFEADIAHMPGKVTSWLHDGPDINLAPKMALEFGALAGRRAVVKEMCAELSQRSEIQTWVLTGVGNIQQIAQYIRDRGNRQEEVNRRFPELADEFKVEWWVDCGLGDIGQIVHTLQQQKGRKRDLESKLNVFGLRSSMDSYVCETHINDGIGDVDEIVTGMREMDWFRRCTRYESLRYVENTGSYHGRGRGVHIDVEVGKKLALDQWVQTSLRQYTEAKTVADICQHLQPSEIPPQFLHAKLEERIRSTSNVAAQQATTSHR</sequence>
<proteinExistence type="predicted"/>
<dbReference type="Proteomes" id="UP001212841">
    <property type="component" value="Unassembled WGS sequence"/>
</dbReference>
<protein>
    <recommendedName>
        <fullName evidence="3">F-box domain-containing protein</fullName>
    </recommendedName>
</protein>
<gene>
    <name evidence="1" type="ORF">HK097_010194</name>
</gene>
<reference evidence="1" key="1">
    <citation type="submission" date="2020-05" db="EMBL/GenBank/DDBJ databases">
        <title>Phylogenomic resolution of chytrid fungi.</title>
        <authorList>
            <person name="Stajich J.E."/>
            <person name="Amses K."/>
            <person name="Simmons R."/>
            <person name="Seto K."/>
            <person name="Myers J."/>
            <person name="Bonds A."/>
            <person name="Quandt C.A."/>
            <person name="Barry K."/>
            <person name="Liu P."/>
            <person name="Grigoriev I."/>
            <person name="Longcore J.E."/>
            <person name="James T.Y."/>
        </authorList>
    </citation>
    <scope>NUCLEOTIDE SEQUENCE</scope>
    <source>
        <strain evidence="1">JEL0318</strain>
    </source>
</reference>
<evidence type="ECO:0000313" key="1">
    <source>
        <dbReference type="EMBL" id="KAJ3048795.1"/>
    </source>
</evidence>
<dbReference type="EMBL" id="JADGJD010000736">
    <property type="protein sequence ID" value="KAJ3048795.1"/>
    <property type="molecule type" value="Genomic_DNA"/>
</dbReference>
<evidence type="ECO:0000313" key="2">
    <source>
        <dbReference type="Proteomes" id="UP001212841"/>
    </source>
</evidence>
<comment type="caution">
    <text evidence="1">The sequence shown here is derived from an EMBL/GenBank/DDBJ whole genome shotgun (WGS) entry which is preliminary data.</text>
</comment>
<organism evidence="1 2">
    <name type="scientific">Rhizophlyctis rosea</name>
    <dbReference type="NCBI Taxonomy" id="64517"/>
    <lineage>
        <taxon>Eukaryota</taxon>
        <taxon>Fungi</taxon>
        <taxon>Fungi incertae sedis</taxon>
        <taxon>Chytridiomycota</taxon>
        <taxon>Chytridiomycota incertae sedis</taxon>
        <taxon>Chytridiomycetes</taxon>
        <taxon>Rhizophlyctidales</taxon>
        <taxon>Rhizophlyctidaceae</taxon>
        <taxon>Rhizophlyctis</taxon>
    </lineage>
</organism>
<dbReference type="AlphaFoldDB" id="A0AAD5S7X8"/>
<evidence type="ECO:0008006" key="3">
    <source>
        <dbReference type="Google" id="ProtNLM"/>
    </source>
</evidence>
<accession>A0AAD5S7X8</accession>
<name>A0AAD5S7X8_9FUNG</name>